<gene>
    <name evidence="4" type="ORF">HNQ61_005594</name>
</gene>
<dbReference type="EMBL" id="JACHIA010000033">
    <property type="protein sequence ID" value="MBB6073913.1"/>
    <property type="molecule type" value="Genomic_DNA"/>
</dbReference>
<accession>A0A841H7J6</accession>
<dbReference type="InterPro" id="IPR031107">
    <property type="entry name" value="Small_HSP"/>
</dbReference>
<dbReference type="InterPro" id="IPR002068">
    <property type="entry name" value="A-crystallin/Hsp20_dom"/>
</dbReference>
<sequence length="148" mass="16764">MYPTRTNDPFDQLFTSVFNRNGNGATLMRAPETDVMETEREIRVITEMPGLKRENIEIDVENNVLTVRGEKREERTEGEQGKWHLAERRYGTFARSFVLPRDVDADGIQAHFEDGVLTVSVPKSEKARRRRIEIGGSAAQSVSEGQPA</sequence>
<evidence type="ECO:0000256" key="2">
    <source>
        <dbReference type="RuleBase" id="RU003616"/>
    </source>
</evidence>
<dbReference type="CDD" id="cd06464">
    <property type="entry name" value="ACD_sHsps-like"/>
    <property type="match status" value="1"/>
</dbReference>
<dbReference type="InterPro" id="IPR008978">
    <property type="entry name" value="HSP20-like_chaperone"/>
</dbReference>
<evidence type="ECO:0000259" key="3">
    <source>
        <dbReference type="PROSITE" id="PS01031"/>
    </source>
</evidence>
<dbReference type="SUPFAM" id="SSF49764">
    <property type="entry name" value="HSP20-like chaperones"/>
    <property type="match status" value="1"/>
</dbReference>
<feature type="domain" description="SHSP" evidence="3">
    <location>
        <begin position="24"/>
        <end position="137"/>
    </location>
</feature>
<reference evidence="4 5" key="1">
    <citation type="submission" date="2020-08" db="EMBL/GenBank/DDBJ databases">
        <title>Genomic Encyclopedia of Type Strains, Phase IV (KMG-IV): sequencing the most valuable type-strain genomes for metagenomic binning, comparative biology and taxonomic classification.</title>
        <authorList>
            <person name="Goeker M."/>
        </authorList>
    </citation>
    <scope>NUCLEOTIDE SEQUENCE [LARGE SCALE GENOMIC DNA]</scope>
    <source>
        <strain evidence="4 5">DSM 29007</strain>
    </source>
</reference>
<comment type="caution">
    <text evidence="4">The sequence shown here is derived from an EMBL/GenBank/DDBJ whole genome shotgun (WGS) entry which is preliminary data.</text>
</comment>
<evidence type="ECO:0000313" key="4">
    <source>
        <dbReference type="EMBL" id="MBB6073913.1"/>
    </source>
</evidence>
<evidence type="ECO:0000313" key="5">
    <source>
        <dbReference type="Proteomes" id="UP000582837"/>
    </source>
</evidence>
<dbReference type="Gene3D" id="2.60.40.790">
    <property type="match status" value="1"/>
</dbReference>
<organism evidence="4 5">
    <name type="scientific">Longimicrobium terrae</name>
    <dbReference type="NCBI Taxonomy" id="1639882"/>
    <lineage>
        <taxon>Bacteria</taxon>
        <taxon>Pseudomonadati</taxon>
        <taxon>Gemmatimonadota</taxon>
        <taxon>Longimicrobiia</taxon>
        <taxon>Longimicrobiales</taxon>
        <taxon>Longimicrobiaceae</taxon>
        <taxon>Longimicrobium</taxon>
    </lineage>
</organism>
<name>A0A841H7J6_9BACT</name>
<proteinExistence type="inferred from homology"/>
<protein>
    <submittedName>
        <fullName evidence="4">HSP20 family protein</fullName>
    </submittedName>
</protein>
<dbReference type="AlphaFoldDB" id="A0A841H7J6"/>
<dbReference type="RefSeq" id="WP_170035030.1">
    <property type="nucleotide sequence ID" value="NZ_JABDTL010000001.1"/>
</dbReference>
<evidence type="ECO:0000256" key="1">
    <source>
        <dbReference type="PROSITE-ProRule" id="PRU00285"/>
    </source>
</evidence>
<comment type="similarity">
    <text evidence="1 2">Belongs to the small heat shock protein (HSP20) family.</text>
</comment>
<dbReference type="PANTHER" id="PTHR11527">
    <property type="entry name" value="HEAT-SHOCK PROTEIN 20 FAMILY MEMBER"/>
    <property type="match status" value="1"/>
</dbReference>
<keyword evidence="5" id="KW-1185">Reference proteome</keyword>
<dbReference type="Proteomes" id="UP000582837">
    <property type="component" value="Unassembled WGS sequence"/>
</dbReference>
<dbReference type="Pfam" id="PF00011">
    <property type="entry name" value="HSP20"/>
    <property type="match status" value="1"/>
</dbReference>
<dbReference type="PROSITE" id="PS01031">
    <property type="entry name" value="SHSP"/>
    <property type="match status" value="1"/>
</dbReference>